<dbReference type="OrthoDB" id="2687798at2759"/>
<feature type="compositionally biased region" description="Basic and acidic residues" evidence="1">
    <location>
        <begin position="69"/>
        <end position="82"/>
    </location>
</feature>
<proteinExistence type="predicted"/>
<feature type="compositionally biased region" description="Basic and acidic residues" evidence="1">
    <location>
        <begin position="98"/>
        <end position="107"/>
    </location>
</feature>
<protein>
    <submittedName>
        <fullName evidence="2">Uncharacterized protein</fullName>
    </submittedName>
</protein>
<evidence type="ECO:0000256" key="1">
    <source>
        <dbReference type="SAM" id="MobiDB-lite"/>
    </source>
</evidence>
<feature type="region of interest" description="Disordered" evidence="1">
    <location>
        <begin position="37"/>
        <end position="150"/>
    </location>
</feature>
<accession>A0A9P5Z6E2</accession>
<name>A0A9P5Z6E2_9AGAR</name>
<gene>
    <name evidence="2" type="ORF">BDN70DRAFT_831660</name>
</gene>
<dbReference type="Proteomes" id="UP000807469">
    <property type="component" value="Unassembled WGS sequence"/>
</dbReference>
<evidence type="ECO:0000313" key="2">
    <source>
        <dbReference type="EMBL" id="KAF9481050.1"/>
    </source>
</evidence>
<sequence length="150" mass="16320">MLNVSAIRTALKTSRSAFRPALGAQIAPALIRGVHTTPATAQQQEKEKLTHTSDTYAKEVDSTPAADNTVHRVDPDSDRVQKPYEPPSGYSRAGVQYEEYRHVEGRKQPYAPEGGSKGNYGARPDWAEQKGPETSGPEESPNEKSSGGRQ</sequence>
<comment type="caution">
    <text evidence="2">The sequence shown here is derived from an EMBL/GenBank/DDBJ whole genome shotgun (WGS) entry which is preliminary data.</text>
</comment>
<organism evidence="2 3">
    <name type="scientific">Pholiota conissans</name>
    <dbReference type="NCBI Taxonomy" id="109636"/>
    <lineage>
        <taxon>Eukaryota</taxon>
        <taxon>Fungi</taxon>
        <taxon>Dikarya</taxon>
        <taxon>Basidiomycota</taxon>
        <taxon>Agaricomycotina</taxon>
        <taxon>Agaricomycetes</taxon>
        <taxon>Agaricomycetidae</taxon>
        <taxon>Agaricales</taxon>
        <taxon>Agaricineae</taxon>
        <taxon>Strophariaceae</taxon>
        <taxon>Pholiota</taxon>
    </lineage>
</organism>
<keyword evidence="3" id="KW-1185">Reference proteome</keyword>
<reference evidence="2" key="1">
    <citation type="submission" date="2020-11" db="EMBL/GenBank/DDBJ databases">
        <authorList>
            <consortium name="DOE Joint Genome Institute"/>
            <person name="Ahrendt S."/>
            <person name="Riley R."/>
            <person name="Andreopoulos W."/>
            <person name="Labutti K."/>
            <person name="Pangilinan J."/>
            <person name="Ruiz-Duenas F.J."/>
            <person name="Barrasa J.M."/>
            <person name="Sanchez-Garcia M."/>
            <person name="Camarero S."/>
            <person name="Miyauchi S."/>
            <person name="Serrano A."/>
            <person name="Linde D."/>
            <person name="Babiker R."/>
            <person name="Drula E."/>
            <person name="Ayuso-Fernandez I."/>
            <person name="Pacheco R."/>
            <person name="Padilla G."/>
            <person name="Ferreira P."/>
            <person name="Barriuso J."/>
            <person name="Kellner H."/>
            <person name="Castanera R."/>
            <person name="Alfaro M."/>
            <person name="Ramirez L."/>
            <person name="Pisabarro A.G."/>
            <person name="Kuo A."/>
            <person name="Tritt A."/>
            <person name="Lipzen A."/>
            <person name="He G."/>
            <person name="Yan M."/>
            <person name="Ng V."/>
            <person name="Cullen D."/>
            <person name="Martin F."/>
            <person name="Rosso M.-N."/>
            <person name="Henrissat B."/>
            <person name="Hibbett D."/>
            <person name="Martinez A.T."/>
            <person name="Grigoriev I.V."/>
        </authorList>
    </citation>
    <scope>NUCLEOTIDE SEQUENCE</scope>
    <source>
        <strain evidence="2">CIRM-BRFM 674</strain>
    </source>
</reference>
<dbReference type="EMBL" id="MU155184">
    <property type="protein sequence ID" value="KAF9481050.1"/>
    <property type="molecule type" value="Genomic_DNA"/>
</dbReference>
<dbReference type="AlphaFoldDB" id="A0A9P5Z6E2"/>
<feature type="compositionally biased region" description="Basic and acidic residues" evidence="1">
    <location>
        <begin position="44"/>
        <end position="61"/>
    </location>
</feature>
<evidence type="ECO:0000313" key="3">
    <source>
        <dbReference type="Proteomes" id="UP000807469"/>
    </source>
</evidence>